<dbReference type="InterPro" id="IPR029063">
    <property type="entry name" value="SAM-dependent_MTases_sf"/>
</dbReference>
<dbReference type="InterPro" id="IPR041698">
    <property type="entry name" value="Methyltransf_25"/>
</dbReference>
<dbReference type="EMBL" id="LIPY01000113">
    <property type="protein sequence ID" value="KWX74785.1"/>
    <property type="molecule type" value="Genomic_DNA"/>
</dbReference>
<dbReference type="SUPFAM" id="SSF53335">
    <property type="entry name" value="S-adenosyl-L-methionine-dependent methyltransferases"/>
    <property type="match status" value="1"/>
</dbReference>
<evidence type="ECO:0000313" key="5">
    <source>
        <dbReference type="Proteomes" id="UP000182783"/>
    </source>
</evidence>
<protein>
    <submittedName>
        <fullName evidence="3">tRNA (Cmo5U34)-methyltransferase</fullName>
    </submittedName>
</protein>
<dbReference type="Gene3D" id="3.40.50.150">
    <property type="entry name" value="Vaccinia Virus protein VP39"/>
    <property type="match status" value="1"/>
</dbReference>
<dbReference type="Proteomes" id="UP000182783">
    <property type="component" value="Unassembled WGS sequence"/>
</dbReference>
<dbReference type="EMBL" id="FNGM01000002">
    <property type="protein sequence ID" value="SDL33130.1"/>
    <property type="molecule type" value="Genomic_DNA"/>
</dbReference>
<gene>
    <name evidence="2" type="ORF">AML91_14140</name>
    <name evidence="3" type="ORF">SAMN05216191_102351</name>
</gene>
<keyword evidence="3" id="KW-0808">Transferase</keyword>
<proteinExistence type="predicted"/>
<reference evidence="2 4" key="1">
    <citation type="submission" date="2015-08" db="EMBL/GenBank/DDBJ databases">
        <title>Genome of Paenibacillus jilunlii.</title>
        <authorList>
            <person name="Sant'Anna F.H."/>
            <person name="Ambrosini A."/>
            <person name="Souza R."/>
            <person name="Bach E."/>
            <person name="Fernandes G."/>
            <person name="Balsanelli E."/>
            <person name="Baura V.A."/>
            <person name="Pedrosa F.O."/>
            <person name="Souza E.M."/>
            <person name="Passaglia L."/>
        </authorList>
    </citation>
    <scope>NUCLEOTIDE SEQUENCE [LARGE SCALE GENOMIC DNA]</scope>
    <source>
        <strain evidence="2 4">DSM 23019</strain>
    </source>
</reference>
<reference evidence="3 5" key="2">
    <citation type="submission" date="2016-10" db="EMBL/GenBank/DDBJ databases">
        <authorList>
            <person name="de Groot N.N."/>
        </authorList>
    </citation>
    <scope>NUCLEOTIDE SEQUENCE [LARGE SCALE GENOMIC DNA]</scope>
    <source>
        <strain evidence="3 5">CGMCC 1.10239</strain>
    </source>
</reference>
<sequence length="238" mass="26078">MKDGMGSPWEQAAADQYSHKISLKIPGYQLQYDLMDTLMAALFDEQPCPEVLVVGAGGGQEILTLARKHQDWRFSGVDTSIRMLAAAERRVAEAGLEARVQLQHGELAAWKSSRLYTGATCMLVLHFVEGRKKKLALLQSIAGHLEAGAPLFISAINGDTSSPAWSLQMAGWKIHMLNNGIPLKEWEQFEQSFGVTSFPLPPEEIELLLRQAGFTAVTRYFGSYLIDAWVAVAGGGAE</sequence>
<dbReference type="GO" id="GO:0032259">
    <property type="term" value="P:methylation"/>
    <property type="evidence" value="ECO:0007669"/>
    <property type="project" value="UniProtKB-KW"/>
</dbReference>
<evidence type="ECO:0000313" key="4">
    <source>
        <dbReference type="Proteomes" id="UP000070252"/>
    </source>
</evidence>
<keyword evidence="4" id="KW-1185">Reference proteome</keyword>
<dbReference type="RefSeq" id="WP_062523591.1">
    <property type="nucleotide sequence ID" value="NZ_CP048429.1"/>
</dbReference>
<organism evidence="3 5">
    <name type="scientific">Paenibacillus jilunlii</name>
    <dbReference type="NCBI Taxonomy" id="682956"/>
    <lineage>
        <taxon>Bacteria</taxon>
        <taxon>Bacillati</taxon>
        <taxon>Bacillota</taxon>
        <taxon>Bacilli</taxon>
        <taxon>Bacillales</taxon>
        <taxon>Paenibacillaceae</taxon>
        <taxon>Paenibacillus</taxon>
    </lineage>
</organism>
<evidence type="ECO:0000313" key="2">
    <source>
        <dbReference type="EMBL" id="KWX74785.1"/>
    </source>
</evidence>
<evidence type="ECO:0000313" key="3">
    <source>
        <dbReference type="EMBL" id="SDL33130.1"/>
    </source>
</evidence>
<dbReference type="AlphaFoldDB" id="A0A1G9J6I2"/>
<dbReference type="Proteomes" id="UP000070252">
    <property type="component" value="Unassembled WGS sequence"/>
</dbReference>
<accession>A0A1G9J6I2</accession>
<dbReference type="GO" id="GO:0008168">
    <property type="term" value="F:methyltransferase activity"/>
    <property type="evidence" value="ECO:0007669"/>
    <property type="project" value="UniProtKB-KW"/>
</dbReference>
<dbReference type="Pfam" id="PF13649">
    <property type="entry name" value="Methyltransf_25"/>
    <property type="match status" value="1"/>
</dbReference>
<name>A0A1G9J6I2_9BACL</name>
<feature type="domain" description="Methyltransferase" evidence="1">
    <location>
        <begin position="51"/>
        <end position="147"/>
    </location>
</feature>
<keyword evidence="3" id="KW-0489">Methyltransferase</keyword>
<evidence type="ECO:0000259" key="1">
    <source>
        <dbReference type="Pfam" id="PF13649"/>
    </source>
</evidence>